<evidence type="ECO:0008006" key="4">
    <source>
        <dbReference type="Google" id="ProtNLM"/>
    </source>
</evidence>
<gene>
    <name evidence="2" type="ORF">HKI87_01g06630</name>
</gene>
<dbReference type="Proteomes" id="UP001472866">
    <property type="component" value="Chromosome 01"/>
</dbReference>
<accession>A0AAX4NYZ0</accession>
<organism evidence="2 3">
    <name type="scientific">Chloropicon roscoffensis</name>
    <dbReference type="NCBI Taxonomy" id="1461544"/>
    <lineage>
        <taxon>Eukaryota</taxon>
        <taxon>Viridiplantae</taxon>
        <taxon>Chlorophyta</taxon>
        <taxon>Chloropicophyceae</taxon>
        <taxon>Chloropicales</taxon>
        <taxon>Chloropicaceae</taxon>
        <taxon>Chloropicon</taxon>
    </lineage>
</organism>
<evidence type="ECO:0000256" key="1">
    <source>
        <dbReference type="SAM" id="MobiDB-lite"/>
    </source>
</evidence>
<evidence type="ECO:0000313" key="2">
    <source>
        <dbReference type="EMBL" id="WZN59138.1"/>
    </source>
</evidence>
<dbReference type="AlphaFoldDB" id="A0AAX4NYZ0"/>
<feature type="region of interest" description="Disordered" evidence="1">
    <location>
        <begin position="1"/>
        <end position="61"/>
    </location>
</feature>
<feature type="compositionally biased region" description="Low complexity" evidence="1">
    <location>
        <begin position="17"/>
        <end position="33"/>
    </location>
</feature>
<feature type="compositionally biased region" description="Pro residues" evidence="1">
    <location>
        <begin position="34"/>
        <end position="48"/>
    </location>
</feature>
<feature type="compositionally biased region" description="Polar residues" evidence="1">
    <location>
        <begin position="49"/>
        <end position="59"/>
    </location>
</feature>
<proteinExistence type="predicted"/>
<reference evidence="2 3" key="1">
    <citation type="submission" date="2024-03" db="EMBL/GenBank/DDBJ databases">
        <title>Complete genome sequence of the green alga Chloropicon roscoffensis RCC1871.</title>
        <authorList>
            <person name="Lemieux C."/>
            <person name="Pombert J.-F."/>
            <person name="Otis C."/>
            <person name="Turmel M."/>
        </authorList>
    </citation>
    <scope>NUCLEOTIDE SEQUENCE [LARGE SCALE GENOMIC DNA]</scope>
    <source>
        <strain evidence="2 3">RCC1871</strain>
    </source>
</reference>
<protein>
    <recommendedName>
        <fullName evidence="4">ENTH domain-containing protein</fullName>
    </recommendedName>
</protein>
<evidence type="ECO:0000313" key="3">
    <source>
        <dbReference type="Proteomes" id="UP001472866"/>
    </source>
</evidence>
<keyword evidence="3" id="KW-1185">Reference proteome</keyword>
<dbReference type="EMBL" id="CP151501">
    <property type="protein sequence ID" value="WZN59138.1"/>
    <property type="molecule type" value="Genomic_DNA"/>
</dbReference>
<name>A0AAX4NYZ0_9CHLO</name>
<sequence>MPLLDKIRRKSRPAVHSGLLGSDSGSSAPTETAAPPPPVRADSPPPSENQPSGPASTDSYLRLGDHVRALVREATRKKLKDVDHEASTRVLNFVKHNQCPIVLEEMAKVLCEKLSSPFANKQWLAVKLVHRLFSADAENFDGTKEMVVQEVLKVYRKHEHQYQNMSYKCRIEVRGLLVPRQRTRAVPSSDVCQSPR</sequence>